<dbReference type="SFLD" id="SFLDG01140">
    <property type="entry name" value="C2.B:_Phosphomannomutase_and_P"/>
    <property type="match status" value="1"/>
</dbReference>
<dbReference type="Pfam" id="PF08282">
    <property type="entry name" value="Hydrolase_3"/>
    <property type="match status" value="1"/>
</dbReference>
<dbReference type="GO" id="GO:0000287">
    <property type="term" value="F:magnesium ion binding"/>
    <property type="evidence" value="ECO:0007669"/>
    <property type="project" value="UniProtKB-ARBA"/>
</dbReference>
<dbReference type="InterPro" id="IPR023214">
    <property type="entry name" value="HAD_sf"/>
</dbReference>
<dbReference type="NCBIfam" id="TIGR01484">
    <property type="entry name" value="HAD-SF-IIB"/>
    <property type="match status" value="1"/>
</dbReference>
<name>A0A2S9ICM9_9GAMM</name>
<dbReference type="Gene3D" id="3.40.50.1000">
    <property type="entry name" value="HAD superfamily/HAD-like"/>
    <property type="match status" value="1"/>
</dbReference>
<evidence type="ECO:0000313" key="6">
    <source>
        <dbReference type="Proteomes" id="UP000239181"/>
    </source>
</evidence>
<dbReference type="PANTHER" id="PTHR10000">
    <property type="entry name" value="PHOSPHOSERINE PHOSPHATASE"/>
    <property type="match status" value="1"/>
</dbReference>
<dbReference type="NCBIfam" id="TIGR01486">
    <property type="entry name" value="HAD-SF-IIB-MPGP"/>
    <property type="match status" value="1"/>
</dbReference>
<proteinExistence type="predicted"/>
<keyword evidence="6" id="KW-1185">Reference proteome</keyword>
<comment type="caution">
    <text evidence="5">The sequence shown here is derived from an EMBL/GenBank/DDBJ whole genome shotgun (WGS) entry which is preliminary data.</text>
</comment>
<dbReference type="AlphaFoldDB" id="A0A2S9ICM9"/>
<dbReference type="GO" id="GO:0005829">
    <property type="term" value="C:cytosol"/>
    <property type="evidence" value="ECO:0007669"/>
    <property type="project" value="TreeGrafter"/>
</dbReference>
<dbReference type="GO" id="GO:0051479">
    <property type="term" value="P:mannosylglycerate biosynthetic process"/>
    <property type="evidence" value="ECO:0007669"/>
    <property type="project" value="InterPro"/>
</dbReference>
<evidence type="ECO:0000313" key="5">
    <source>
        <dbReference type="EMBL" id="PRD15538.1"/>
    </source>
</evidence>
<dbReference type="GO" id="GO:0050531">
    <property type="term" value="F:mannosyl-3-phosphoglycerate phosphatase activity"/>
    <property type="evidence" value="ECO:0007669"/>
    <property type="project" value="InterPro"/>
</dbReference>
<dbReference type="Gene3D" id="3.30.980.20">
    <property type="entry name" value="Putative mannosyl-3-phosphoglycerate phosphatase, domain 2"/>
    <property type="match status" value="1"/>
</dbReference>
<evidence type="ECO:0000256" key="3">
    <source>
        <dbReference type="ARBA" id="ARBA00022842"/>
    </source>
</evidence>
<gene>
    <name evidence="5" type="ORF">CQW29_11065</name>
</gene>
<dbReference type="InterPro" id="IPR006381">
    <property type="entry name" value="HAD-SF-IIB-MPGP"/>
</dbReference>
<dbReference type="SFLD" id="SFLDG01142">
    <property type="entry name" value="C2.B.2:_Mannosyl-3-phosphoglyc"/>
    <property type="match status" value="1"/>
</dbReference>
<dbReference type="Proteomes" id="UP000239181">
    <property type="component" value="Unassembled WGS sequence"/>
</dbReference>
<evidence type="ECO:0000256" key="2">
    <source>
        <dbReference type="ARBA" id="ARBA00022801"/>
    </source>
</evidence>
<evidence type="ECO:0000259" key="4">
    <source>
        <dbReference type="Pfam" id="PF05116"/>
    </source>
</evidence>
<dbReference type="EMBL" id="PDET01000006">
    <property type="protein sequence ID" value="PRD15538.1"/>
    <property type="molecule type" value="Genomic_DNA"/>
</dbReference>
<dbReference type="PANTHER" id="PTHR10000:SF8">
    <property type="entry name" value="HAD SUPERFAMILY HYDROLASE-LIKE, TYPE 3"/>
    <property type="match status" value="1"/>
</dbReference>
<evidence type="ECO:0000256" key="1">
    <source>
        <dbReference type="ARBA" id="ARBA00022723"/>
    </source>
</evidence>
<organism evidence="5 6">
    <name type="scientific">Pantoea coffeiphila</name>
    <dbReference type="NCBI Taxonomy" id="1465635"/>
    <lineage>
        <taxon>Bacteria</taxon>
        <taxon>Pseudomonadati</taxon>
        <taxon>Pseudomonadota</taxon>
        <taxon>Gammaproteobacteria</taxon>
        <taxon>Enterobacterales</taxon>
        <taxon>Erwiniaceae</taxon>
        <taxon>Pantoea</taxon>
    </lineage>
</organism>
<keyword evidence="3" id="KW-0460">Magnesium</keyword>
<dbReference type="InterPro" id="IPR036412">
    <property type="entry name" value="HAD-like_sf"/>
</dbReference>
<sequence length="271" mass="30165">MLTLQEPLMIVTDLDGSLLDHHTYSWQPATEWLTRLKEHHIPLVICSSKTAAEIVPLQQELGFGGSPFISENGAVVHYGDAQSALTGQLSPQDYRAICHTLLNLRQRDGFKFIGFADVSEKEIAEWTGLAPALAARAKMREASESLIWRDSREQFDLFRVRLNEAELELVQGGRFWHVMSKGSGKGAALRWLLEHAPSSASPRSRRPITIGLGDGPNDAPMLDSVDYAVVIRGYSKNPVLLERADKQHIYRSTARGPEGWVEGLNHFITPS</sequence>
<dbReference type="NCBIfam" id="NF002976">
    <property type="entry name" value="PRK03669.1"/>
    <property type="match status" value="1"/>
</dbReference>
<dbReference type="SFLD" id="SFLDS00003">
    <property type="entry name" value="Haloacid_Dehalogenase"/>
    <property type="match status" value="1"/>
</dbReference>
<keyword evidence="1" id="KW-0479">Metal-binding</keyword>
<dbReference type="RefSeq" id="WP_105592792.1">
    <property type="nucleotide sequence ID" value="NZ_PDET01000006.1"/>
</dbReference>
<protein>
    <submittedName>
        <fullName evidence="5">Mannosyl-3-phosphoglycerate phosphatase-related protein</fullName>
    </submittedName>
</protein>
<dbReference type="OrthoDB" id="193379at2"/>
<accession>A0A2S9ICM9</accession>
<feature type="domain" description="Sucrose phosphatase-like" evidence="4">
    <location>
        <begin position="172"/>
        <end position="267"/>
    </location>
</feature>
<dbReference type="SUPFAM" id="SSF56784">
    <property type="entry name" value="HAD-like"/>
    <property type="match status" value="1"/>
</dbReference>
<dbReference type="Pfam" id="PF05116">
    <property type="entry name" value="S6PP"/>
    <property type="match status" value="1"/>
</dbReference>
<dbReference type="InterPro" id="IPR006379">
    <property type="entry name" value="HAD-SF_hydro_IIB"/>
</dbReference>
<dbReference type="InterPro" id="IPR006380">
    <property type="entry name" value="SPP-like_dom"/>
</dbReference>
<reference evidence="5 6" key="1">
    <citation type="submission" date="2017-10" db="EMBL/GenBank/DDBJ databases">
        <title>Draft genome of two endophytic bacteria isolated from 'guarana' Paullinia cupana (Mart.) Ducke.</title>
        <authorList>
            <person name="Siqueira K.A."/>
            <person name="Liotti R.G."/>
            <person name="Mendes T.A."/>
            <person name="Soares M.A."/>
        </authorList>
    </citation>
    <scope>NUCLEOTIDE SEQUENCE [LARGE SCALE GENOMIC DNA]</scope>
    <source>
        <strain evidence="5 6">342</strain>
    </source>
</reference>
<keyword evidence="2" id="KW-0378">Hydrolase</keyword>